<dbReference type="GO" id="GO:0008270">
    <property type="term" value="F:zinc ion binding"/>
    <property type="evidence" value="ECO:0007669"/>
    <property type="project" value="UniProtKB-KW"/>
</dbReference>
<keyword evidence="11" id="KW-1185">Reference proteome</keyword>
<evidence type="ECO:0000256" key="5">
    <source>
        <dbReference type="ARBA" id="ARBA00022833"/>
    </source>
</evidence>
<name>A0A2J6SWI6_9HELO</name>
<evidence type="ECO:0000256" key="4">
    <source>
        <dbReference type="ARBA" id="ARBA00022771"/>
    </source>
</evidence>
<dbReference type="InterPro" id="IPR013087">
    <property type="entry name" value="Znf_C2H2_type"/>
</dbReference>
<protein>
    <recommendedName>
        <fullName evidence="9">C2H2-type domain-containing protein</fullName>
    </recommendedName>
</protein>
<dbReference type="InParanoid" id="A0A2J6SWI6"/>
<evidence type="ECO:0000256" key="7">
    <source>
        <dbReference type="PROSITE-ProRule" id="PRU00042"/>
    </source>
</evidence>
<dbReference type="InterPro" id="IPR050888">
    <property type="entry name" value="ZnF_C2H2-type_TF"/>
</dbReference>
<evidence type="ECO:0000256" key="6">
    <source>
        <dbReference type="ARBA" id="ARBA00023242"/>
    </source>
</evidence>
<dbReference type="Proteomes" id="UP000235371">
    <property type="component" value="Unassembled WGS sequence"/>
</dbReference>
<evidence type="ECO:0000256" key="8">
    <source>
        <dbReference type="SAM" id="MobiDB-lite"/>
    </source>
</evidence>
<evidence type="ECO:0000256" key="2">
    <source>
        <dbReference type="ARBA" id="ARBA00022723"/>
    </source>
</evidence>
<feature type="domain" description="C2H2-type" evidence="9">
    <location>
        <begin position="34"/>
        <end position="63"/>
    </location>
</feature>
<accession>A0A2J6SWI6</accession>
<dbReference type="SMART" id="SM00355">
    <property type="entry name" value="ZnF_C2H2"/>
    <property type="match status" value="6"/>
</dbReference>
<comment type="subcellular location">
    <subcellularLocation>
        <location evidence="1">Nucleus</location>
    </subcellularLocation>
</comment>
<dbReference type="PROSITE" id="PS50157">
    <property type="entry name" value="ZINC_FINGER_C2H2_2"/>
    <property type="match status" value="3"/>
</dbReference>
<feature type="non-terminal residue" evidence="10">
    <location>
        <position position="372"/>
    </location>
</feature>
<keyword evidence="3" id="KW-0677">Repeat</keyword>
<dbReference type="AlphaFoldDB" id="A0A2J6SWI6"/>
<dbReference type="EMBL" id="KZ613856">
    <property type="protein sequence ID" value="PMD55023.1"/>
    <property type="molecule type" value="Genomic_DNA"/>
</dbReference>
<dbReference type="STRING" id="1095630.A0A2J6SWI6"/>
<dbReference type="InterPro" id="IPR036236">
    <property type="entry name" value="Znf_C2H2_sf"/>
</dbReference>
<feature type="domain" description="C2H2-type" evidence="9">
    <location>
        <begin position="104"/>
        <end position="126"/>
    </location>
</feature>
<evidence type="ECO:0000313" key="10">
    <source>
        <dbReference type="EMBL" id="PMD55023.1"/>
    </source>
</evidence>
<reference evidence="10 11" key="1">
    <citation type="submission" date="2016-04" db="EMBL/GenBank/DDBJ databases">
        <title>A degradative enzymes factory behind the ericoid mycorrhizal symbiosis.</title>
        <authorList>
            <consortium name="DOE Joint Genome Institute"/>
            <person name="Martino E."/>
            <person name="Morin E."/>
            <person name="Grelet G."/>
            <person name="Kuo A."/>
            <person name="Kohler A."/>
            <person name="Daghino S."/>
            <person name="Barry K."/>
            <person name="Choi C."/>
            <person name="Cichocki N."/>
            <person name="Clum A."/>
            <person name="Copeland A."/>
            <person name="Hainaut M."/>
            <person name="Haridas S."/>
            <person name="Labutti K."/>
            <person name="Lindquist E."/>
            <person name="Lipzen A."/>
            <person name="Khouja H.-R."/>
            <person name="Murat C."/>
            <person name="Ohm R."/>
            <person name="Olson A."/>
            <person name="Spatafora J."/>
            <person name="Veneault-Fourrey C."/>
            <person name="Henrissat B."/>
            <person name="Grigoriev I."/>
            <person name="Martin F."/>
            <person name="Perotto S."/>
        </authorList>
    </citation>
    <scope>NUCLEOTIDE SEQUENCE [LARGE SCALE GENOMIC DNA]</scope>
    <source>
        <strain evidence="10 11">E</strain>
    </source>
</reference>
<sequence length="372" mass="41803">MPAAATANSFRCPRCSLRFSTKKTAHKHNQKEHPKCRQCNKRFLSLAGLQNHQQIADHCYCRECDIYFPSLEKHLTHVRSITHTTPHHCCDCGREYTNQETLSYHCCDCDKVLQKQRFLRKHREKHIRRVGDPVSGISRNLPHMCNECDESFHHKKQLREHMSSHRPPRNIPCPTGGTCNKNPPNDQSTPFPLVSDVNSLSEWSAVGCGPSSLTASDSDWLIIGGAVLTPTYSDNASEWSFVSQDFIPLSSNAFSFDTDLDASSHRGTISQERRCHLCGPNQKPFRSVRAYQAHINSAAHAPKIFQCPLTFIPKVKPLDSSKARNFSTLGGLTQHMESGRCEGGLEMYGKAVAFVEEQLKLLGFSSFMLSSS</sequence>
<keyword evidence="2" id="KW-0479">Metal-binding</keyword>
<dbReference type="SUPFAM" id="SSF57667">
    <property type="entry name" value="beta-beta-alpha zinc fingers"/>
    <property type="match status" value="2"/>
</dbReference>
<feature type="region of interest" description="Disordered" evidence="8">
    <location>
        <begin position="161"/>
        <end position="187"/>
    </location>
</feature>
<keyword evidence="5" id="KW-0862">Zinc</keyword>
<dbReference type="PROSITE" id="PS00028">
    <property type="entry name" value="ZINC_FINGER_C2H2_1"/>
    <property type="match status" value="3"/>
</dbReference>
<dbReference type="GO" id="GO:0005634">
    <property type="term" value="C:nucleus"/>
    <property type="evidence" value="ECO:0007669"/>
    <property type="project" value="UniProtKB-SubCell"/>
</dbReference>
<dbReference type="OrthoDB" id="6077919at2759"/>
<dbReference type="RefSeq" id="XP_024731927.1">
    <property type="nucleotide sequence ID" value="XM_024877218.1"/>
</dbReference>
<proteinExistence type="predicted"/>
<dbReference type="PANTHER" id="PTHR24406">
    <property type="entry name" value="TRANSCRIPTIONAL REPRESSOR CTCFL-RELATED"/>
    <property type="match status" value="1"/>
</dbReference>
<feature type="compositionally biased region" description="Polar residues" evidence="8">
    <location>
        <begin position="177"/>
        <end position="187"/>
    </location>
</feature>
<evidence type="ECO:0000313" key="11">
    <source>
        <dbReference type="Proteomes" id="UP000235371"/>
    </source>
</evidence>
<dbReference type="Pfam" id="PF00096">
    <property type="entry name" value="zf-C2H2"/>
    <property type="match status" value="1"/>
</dbReference>
<evidence type="ECO:0000256" key="1">
    <source>
        <dbReference type="ARBA" id="ARBA00004123"/>
    </source>
</evidence>
<keyword evidence="6" id="KW-0539">Nucleus</keyword>
<dbReference type="FunFam" id="3.30.160.60:FF:000446">
    <property type="entry name" value="Zinc finger protein"/>
    <property type="match status" value="1"/>
</dbReference>
<keyword evidence="4 7" id="KW-0863">Zinc-finger</keyword>
<dbReference type="GeneID" id="36585295"/>
<dbReference type="Gene3D" id="3.30.160.60">
    <property type="entry name" value="Classic Zinc Finger"/>
    <property type="match status" value="1"/>
</dbReference>
<feature type="domain" description="C2H2-type" evidence="9">
    <location>
        <begin position="143"/>
        <end position="170"/>
    </location>
</feature>
<gene>
    <name evidence="10" type="ORF">K444DRAFT_568948</name>
</gene>
<evidence type="ECO:0000256" key="3">
    <source>
        <dbReference type="ARBA" id="ARBA00022737"/>
    </source>
</evidence>
<organism evidence="10 11">
    <name type="scientific">Hyaloscypha bicolor E</name>
    <dbReference type="NCBI Taxonomy" id="1095630"/>
    <lineage>
        <taxon>Eukaryota</taxon>
        <taxon>Fungi</taxon>
        <taxon>Dikarya</taxon>
        <taxon>Ascomycota</taxon>
        <taxon>Pezizomycotina</taxon>
        <taxon>Leotiomycetes</taxon>
        <taxon>Helotiales</taxon>
        <taxon>Hyaloscyphaceae</taxon>
        <taxon>Hyaloscypha</taxon>
        <taxon>Hyaloscypha bicolor</taxon>
    </lineage>
</organism>
<evidence type="ECO:0000259" key="9">
    <source>
        <dbReference type="PROSITE" id="PS50157"/>
    </source>
</evidence>